<proteinExistence type="predicted"/>
<sequence>MPLPLNSTGEGWPPRNRFNANLTIGAIEIGVLVSTFLFGLVTVQCYIYIHRFPKDPAFLKALSGIIAPFISSTSNCPLTCRLQHRLLELAHTICICQALYEITVSQYGHPELLDIPPESLNVAVLFSGFIGPIEQCWFAHRLYKFSRSLPLPLFCTSLALLRWIGSVGISIVALHRLTVEMYFAHWSWLLTAILVVGAGTDVILAAGLCWYLRKWRGSGFKRTSRLVDRLMIWSIETGLLTSLNARPALAQIPTQDEFIRTSTFRPEISPVTVRTPMLLPSTACEGRLKSKPPN</sequence>
<comment type="caution">
    <text evidence="1">The sequence shown here is derived from an EMBL/GenBank/DDBJ whole genome shotgun (WGS) entry which is preliminary data.</text>
</comment>
<accession>A0ACB8HG75</accession>
<keyword evidence="2" id="KW-1185">Reference proteome</keyword>
<gene>
    <name evidence="1" type="ORF">JR316_0000233</name>
</gene>
<dbReference type="Proteomes" id="UP000664032">
    <property type="component" value="Unassembled WGS sequence"/>
</dbReference>
<evidence type="ECO:0000313" key="1">
    <source>
        <dbReference type="EMBL" id="KAH9486169.1"/>
    </source>
</evidence>
<name>A0ACB8HG75_PSICU</name>
<reference evidence="1" key="1">
    <citation type="submission" date="2021-10" db="EMBL/GenBank/DDBJ databases">
        <title>Psilocybe cubensis genome.</title>
        <authorList>
            <person name="Mckernan K.J."/>
            <person name="Crawford S."/>
            <person name="Trippe A."/>
            <person name="Kane L.T."/>
            <person name="Mclaughlin S."/>
        </authorList>
    </citation>
    <scope>NUCLEOTIDE SEQUENCE</scope>
    <source>
        <strain evidence="1">MGC-MH-2018</strain>
    </source>
</reference>
<dbReference type="EMBL" id="JAFIQS020000001">
    <property type="protein sequence ID" value="KAH9486169.1"/>
    <property type="molecule type" value="Genomic_DNA"/>
</dbReference>
<protein>
    <submittedName>
        <fullName evidence="1">Uncharacterized protein</fullName>
    </submittedName>
</protein>
<evidence type="ECO:0000313" key="2">
    <source>
        <dbReference type="Proteomes" id="UP000664032"/>
    </source>
</evidence>
<organism evidence="1 2">
    <name type="scientific">Psilocybe cubensis</name>
    <name type="common">Psychedelic mushroom</name>
    <name type="synonym">Stropharia cubensis</name>
    <dbReference type="NCBI Taxonomy" id="181762"/>
    <lineage>
        <taxon>Eukaryota</taxon>
        <taxon>Fungi</taxon>
        <taxon>Dikarya</taxon>
        <taxon>Basidiomycota</taxon>
        <taxon>Agaricomycotina</taxon>
        <taxon>Agaricomycetes</taxon>
        <taxon>Agaricomycetidae</taxon>
        <taxon>Agaricales</taxon>
        <taxon>Agaricineae</taxon>
        <taxon>Strophariaceae</taxon>
        <taxon>Psilocybe</taxon>
    </lineage>
</organism>